<evidence type="ECO:0000256" key="1">
    <source>
        <dbReference type="ARBA" id="ARBA00004487"/>
    </source>
</evidence>
<dbReference type="Pfam" id="PF06464">
    <property type="entry name" value="DMAP_binding"/>
    <property type="match status" value="1"/>
</dbReference>
<evidence type="ECO:0000256" key="4">
    <source>
        <dbReference type="ARBA" id="ARBA00022902"/>
    </source>
</evidence>
<dbReference type="FunFam" id="3.30.300.30:FF:000001">
    <property type="entry name" value="DIP2 disco-interacting protein 2 homolog C"/>
    <property type="match status" value="1"/>
</dbReference>
<dbReference type="SUPFAM" id="SSF56801">
    <property type="entry name" value="Acetyl-CoA synthetase-like"/>
    <property type="match status" value="2"/>
</dbReference>
<dbReference type="InterPro" id="IPR037337">
    <property type="entry name" value="Dip2-like_dom"/>
</dbReference>
<organism evidence="8 9">
    <name type="scientific">Ameiurus melas</name>
    <name type="common">Black bullhead</name>
    <name type="synonym">Silurus melas</name>
    <dbReference type="NCBI Taxonomy" id="219545"/>
    <lineage>
        <taxon>Eukaryota</taxon>
        <taxon>Metazoa</taxon>
        <taxon>Chordata</taxon>
        <taxon>Craniata</taxon>
        <taxon>Vertebrata</taxon>
        <taxon>Euteleostomi</taxon>
        <taxon>Actinopterygii</taxon>
        <taxon>Neopterygii</taxon>
        <taxon>Teleostei</taxon>
        <taxon>Ostariophysi</taxon>
        <taxon>Siluriformes</taxon>
        <taxon>Ictaluridae</taxon>
        <taxon>Ameiurus</taxon>
    </lineage>
</organism>
<dbReference type="CDD" id="cd05905">
    <property type="entry name" value="Dip2"/>
    <property type="match status" value="2"/>
</dbReference>
<keyword evidence="9" id="KW-1185">Reference proteome</keyword>
<evidence type="ECO:0000313" key="8">
    <source>
        <dbReference type="EMBL" id="KAF4087316.1"/>
    </source>
</evidence>
<proteinExistence type="inferred from homology"/>
<keyword evidence="3" id="KW-0597">Phosphoprotein</keyword>
<sequence length="1557" mass="170469">MGYAMDFNKKIVALGDITQKGYEKKRGKLLAPYIPQIQGVDPSLQTDPRIPASSQAAPLTSKQNKPRAANSRDERFRSDLHTEAVQAALAKYKERKMPMPSKRRSVLVQSSVEACTPPDTSSASEDEGRMASSSPFQAPNPNVEHWFNRVIHHHCSSTSSSASSTSSYPGGRSQHSTNSASNSATAATVLADVMAHTQLDNHCAPPDVTGLSERSQVASVRGLPRGYTHTHPSSAMDTADGVPVNSRVSSKIQQLLNTLKRPKRPPLREFFVDDFEELLDVQQPDPNQPKPEGVQMTPLHGELLDVGTKRPPSLLASLQRWGTTHPKSPCLTSLDNTGKPLYILTYGKLWTRSQKLAYTLLNKLSSRNEPLLRPGDRVALVFPNNDPVMFMVAFYGCLLAELVPVPIEVPLTRKDAGSQQIGFLLGSCGVTLALTTDVCQKGLPKAHTGEVATFKGWPRLLWFVTDGKHVVKPPKDWNPPIRDSSNETAYIEYKTSKEGSTMGITVSHAAMLAHCHALTQACGYTEGETITNVLDFKRDAGLWHGVLTSVMNRMHVISIPYSLMKVNPLSWIQKVHTYKARVAVVKSRDMHWSLLSQRDQRDVSLSSLRMLIVADGANPWSISSCDAFLNVFQARGLRPEVICPCASSAEALTVAIRRPPEMGIPPPGKAVLSMSSLSHGVIRVDTEEKLAVLTLQDVGQVMPGALVCVVRPEGTPYLCRTDEVGEICVSSCTTGVSYYGLTGITKNMFETIPMTASGSPVTDRPFTRTSLLGFIGPDDLLFVVGKMDGLMVVSGRRHNADDVVATALAVEPMKFVYRGRIAVFSVCVLHDERIVVVAEQRPDASEEDSFQWMSRVLQAIDSIHQVGVYCLALVPANTLPKAALGGIHVSETKQHFLEGALHPCTVLMSPHTCITNLPKPRQKQPEVGPASMIVGNLVAGKRIAQACGRDVTQLEDHDQFLYMQDVLQWRAQATPDHPLFLLLNAKGAVASSASCVQLHKRAERVAVALIERGRLNAGDHVALVYPPGIDLIATFYGCLYAGCVPVTVRPPHPQNLATTLPTVKMIVEVSKSVCILTTQAIMKLLKSKEASAAVDVKTWPMVLDTDDLPRKKLSQIYKPPTPEMLAYLDFSVSTTGILAGVKMSHAATSALCRSIKLQCELYPSRQIAICLDPYCGLGFALWCLCSVYSGHQSVLVSPLELECNVSVWLSAVSQYKVRVTFCSYSVMEMCTKGLGSQTEALRLRNINLSCVRTCMVVAEERPRIALTQSFSKIFKDLGLSPRAVSTTFGCRVNVAVCLQPNRLGNLADQGTAGPDPTTVYVDMRALRHDRVRLVERGSPHSLPLMESGKILPGVKVIIAHTETKGPLGDSHLGEIWVSSPHNATGYYTVYGEEALHADHFCTKLSFGDTQTVWARTGYLGFLRRTELTDASGERHDALYVVGSLDETLELRGMRYHPIDIETSVIRSHKSIAECAVFTWTNLLVVVVELEGLEQEALDLVPLVTNVVLEEHYLIVGVVVVVDPGVIPINSRGEKQRMHLRDGFLADQLDPIYVAYNM</sequence>
<feature type="compositionally biased region" description="Polar residues" evidence="6">
    <location>
        <begin position="52"/>
        <end position="63"/>
    </location>
</feature>
<dbReference type="InterPro" id="IPR056881">
    <property type="entry name" value="Mug62_dom"/>
</dbReference>
<dbReference type="InterPro" id="IPR010506">
    <property type="entry name" value="DMAP1-bd"/>
</dbReference>
<feature type="compositionally biased region" description="Polar residues" evidence="6">
    <location>
        <begin position="107"/>
        <end position="123"/>
    </location>
</feature>
<feature type="domain" description="DMAP1-binding" evidence="7">
    <location>
        <begin position="1"/>
        <end position="111"/>
    </location>
</feature>
<gene>
    <name evidence="8" type="ORF">AMELA_G00093900</name>
</gene>
<comment type="similarity">
    <text evidence="2">Belongs to the DIP2 family.</text>
</comment>
<feature type="region of interest" description="Disordered" evidence="6">
    <location>
        <begin position="39"/>
        <end position="77"/>
    </location>
</feature>
<comment type="subcellular location">
    <subcellularLocation>
        <location evidence="1">Cell projection</location>
        <location evidence="1">Neuron projection</location>
    </subcellularLocation>
</comment>
<name>A0A7J6AXE5_AMEME</name>
<feature type="compositionally biased region" description="Polar residues" evidence="6">
    <location>
        <begin position="131"/>
        <end position="140"/>
    </location>
</feature>
<keyword evidence="5" id="KW-0966">Cell projection</keyword>
<dbReference type="Pfam" id="PF24919">
    <property type="entry name" value="Mug62"/>
    <property type="match status" value="1"/>
</dbReference>
<feature type="compositionally biased region" description="Low complexity" evidence="6">
    <location>
        <begin position="156"/>
        <end position="167"/>
    </location>
</feature>
<protein>
    <recommendedName>
        <fullName evidence="7">DMAP1-binding domain-containing protein</fullName>
    </recommendedName>
</protein>
<evidence type="ECO:0000256" key="5">
    <source>
        <dbReference type="ARBA" id="ARBA00023273"/>
    </source>
</evidence>
<dbReference type="PANTHER" id="PTHR22754:SF34">
    <property type="entry name" value="DISCO-INTERACTING PROTEIN 2 HOMOLOG A"/>
    <property type="match status" value="1"/>
</dbReference>
<comment type="caution">
    <text evidence="8">The sequence shown here is derived from an EMBL/GenBank/DDBJ whole genome shotgun (WGS) entry which is preliminary data.</text>
</comment>
<dbReference type="FunFam" id="3.40.50.12780:FF:000002">
    <property type="entry name" value="Disco interacting protein 2 homolog B"/>
    <property type="match status" value="1"/>
</dbReference>
<feature type="region of interest" description="Disordered" evidence="6">
    <location>
        <begin position="95"/>
        <end position="141"/>
    </location>
</feature>
<dbReference type="PROSITE" id="PS51912">
    <property type="entry name" value="DMAP1_BIND"/>
    <property type="match status" value="1"/>
</dbReference>
<dbReference type="Gene3D" id="3.30.300.30">
    <property type="match status" value="2"/>
</dbReference>
<dbReference type="InterPro" id="IPR000873">
    <property type="entry name" value="AMP-dep_synth/lig_dom"/>
</dbReference>
<dbReference type="Proteomes" id="UP000593565">
    <property type="component" value="Unassembled WGS sequence"/>
</dbReference>
<evidence type="ECO:0000313" key="9">
    <source>
        <dbReference type="Proteomes" id="UP000593565"/>
    </source>
</evidence>
<dbReference type="InterPro" id="IPR042099">
    <property type="entry name" value="ANL_N_sf"/>
</dbReference>
<dbReference type="FunFam" id="3.40.50.12780:FF:000004">
    <property type="entry name" value="Disco interacting protein 2 homolog A"/>
    <property type="match status" value="1"/>
</dbReference>
<evidence type="ECO:0000256" key="6">
    <source>
        <dbReference type="SAM" id="MobiDB-lite"/>
    </source>
</evidence>
<dbReference type="Pfam" id="PF23024">
    <property type="entry name" value="AMP-dom_DIP2-like"/>
    <property type="match status" value="1"/>
</dbReference>
<dbReference type="GO" id="GO:0009986">
    <property type="term" value="C:cell surface"/>
    <property type="evidence" value="ECO:0007669"/>
    <property type="project" value="TreeGrafter"/>
</dbReference>
<dbReference type="SMART" id="SM01137">
    <property type="entry name" value="DMAP_binding"/>
    <property type="match status" value="1"/>
</dbReference>
<dbReference type="PANTHER" id="PTHR22754">
    <property type="entry name" value="DISCO-INTERACTING PROTEIN 2 DIP2 -RELATED"/>
    <property type="match status" value="1"/>
</dbReference>
<feature type="region of interest" description="Disordered" evidence="6">
    <location>
        <begin position="156"/>
        <end position="183"/>
    </location>
</feature>
<keyword evidence="4" id="KW-0524">Neurogenesis</keyword>
<evidence type="ECO:0000259" key="7">
    <source>
        <dbReference type="PROSITE" id="PS51912"/>
    </source>
</evidence>
<dbReference type="GO" id="GO:0043005">
    <property type="term" value="C:neuron projection"/>
    <property type="evidence" value="ECO:0007669"/>
    <property type="project" value="UniProtKB-SubCell"/>
</dbReference>
<evidence type="ECO:0000256" key="3">
    <source>
        <dbReference type="ARBA" id="ARBA00022553"/>
    </source>
</evidence>
<dbReference type="FunFam" id="3.30.300.30:FF:000003">
    <property type="entry name" value="DIP2 disco-interacting protein 2 homolog A"/>
    <property type="match status" value="1"/>
</dbReference>
<dbReference type="GO" id="GO:0007399">
    <property type="term" value="P:nervous system development"/>
    <property type="evidence" value="ECO:0007669"/>
    <property type="project" value="UniProtKB-KW"/>
</dbReference>
<reference evidence="8 9" key="1">
    <citation type="submission" date="2020-02" db="EMBL/GenBank/DDBJ databases">
        <title>A chromosome-scale genome assembly of the black bullhead catfish (Ameiurus melas).</title>
        <authorList>
            <person name="Wen M."/>
            <person name="Zham M."/>
            <person name="Cabau C."/>
            <person name="Klopp C."/>
            <person name="Donnadieu C."/>
            <person name="Roques C."/>
            <person name="Bouchez O."/>
            <person name="Lampietro C."/>
            <person name="Jouanno E."/>
            <person name="Herpin A."/>
            <person name="Louis A."/>
            <person name="Berthelot C."/>
            <person name="Parey E."/>
            <person name="Roest-Crollius H."/>
            <person name="Braasch I."/>
            <person name="Postlethwait J."/>
            <person name="Robinson-Rechavi M."/>
            <person name="Echchiki A."/>
            <person name="Begum T."/>
            <person name="Montfort J."/>
            <person name="Schartl M."/>
            <person name="Bobe J."/>
            <person name="Guiguen Y."/>
        </authorList>
    </citation>
    <scope>NUCLEOTIDE SEQUENCE [LARGE SCALE GENOMIC DNA]</scope>
    <source>
        <strain evidence="8">M_S1</strain>
        <tissue evidence="8">Blood</tissue>
    </source>
</reference>
<dbReference type="InterPro" id="IPR045851">
    <property type="entry name" value="AMP-bd_C_sf"/>
</dbReference>
<dbReference type="EMBL" id="JAAGNN010000007">
    <property type="protein sequence ID" value="KAF4087316.1"/>
    <property type="molecule type" value="Genomic_DNA"/>
</dbReference>
<evidence type="ECO:0000256" key="2">
    <source>
        <dbReference type="ARBA" id="ARBA00007735"/>
    </source>
</evidence>
<dbReference type="InterPro" id="IPR025110">
    <property type="entry name" value="AMP-bd_C"/>
</dbReference>
<accession>A0A7J6AXE5</accession>
<dbReference type="Gene3D" id="3.40.50.12780">
    <property type="entry name" value="N-terminal domain of ligase-like"/>
    <property type="match status" value="2"/>
</dbReference>
<dbReference type="Pfam" id="PF00501">
    <property type="entry name" value="AMP-binding"/>
    <property type="match status" value="2"/>
</dbReference>